<dbReference type="AlphaFoldDB" id="A0A1T4Y1G7"/>
<dbReference type="RefSeq" id="WP_078714321.1">
    <property type="nucleotide sequence ID" value="NZ_FUYG01000005.1"/>
</dbReference>
<dbReference type="Proteomes" id="UP000189735">
    <property type="component" value="Unassembled WGS sequence"/>
</dbReference>
<dbReference type="InterPro" id="IPR025459">
    <property type="entry name" value="DUF4279"/>
</dbReference>
<reference evidence="2" key="1">
    <citation type="submission" date="2017-02" db="EMBL/GenBank/DDBJ databases">
        <authorList>
            <person name="Varghese N."/>
            <person name="Submissions S."/>
        </authorList>
    </citation>
    <scope>NUCLEOTIDE SEQUENCE [LARGE SCALE GENOMIC DNA]</scope>
    <source>
        <strain evidence="2">VKM Ac-2052</strain>
    </source>
</reference>
<dbReference type="Pfam" id="PF14106">
    <property type="entry name" value="DUF4279"/>
    <property type="match status" value="1"/>
</dbReference>
<sequence length="142" mass="15413">MIQSGMATFSVQSTETSPEQITTVLGVEPTRVDLMGTKTRSGRVRQVNQWMVHVDELANSAADQTGTGALRQLLVLLRPAAGKVHQLPEDCCARIWWSAYSDSTQGGFVLLADISKAIADLGVDMFATAYLDEGNDTRSEHT</sequence>
<evidence type="ECO:0000313" key="2">
    <source>
        <dbReference type="Proteomes" id="UP000189735"/>
    </source>
</evidence>
<name>A0A1T4Y1G7_9MICO</name>
<dbReference type="EMBL" id="FUYG01000005">
    <property type="protein sequence ID" value="SKA95654.1"/>
    <property type="molecule type" value="Genomic_DNA"/>
</dbReference>
<evidence type="ECO:0000313" key="1">
    <source>
        <dbReference type="EMBL" id="SKA95654.1"/>
    </source>
</evidence>
<accession>A0A1T4Y1G7</accession>
<proteinExistence type="predicted"/>
<evidence type="ECO:0008006" key="3">
    <source>
        <dbReference type="Google" id="ProtNLM"/>
    </source>
</evidence>
<protein>
    <recommendedName>
        <fullName evidence="3">DUF4279 domain-containing protein</fullName>
    </recommendedName>
</protein>
<gene>
    <name evidence="1" type="ORF">SAMN06295879_2053</name>
</gene>
<organism evidence="1 2">
    <name type="scientific">Agreia bicolorata</name>
    <dbReference type="NCBI Taxonomy" id="110935"/>
    <lineage>
        <taxon>Bacteria</taxon>
        <taxon>Bacillati</taxon>
        <taxon>Actinomycetota</taxon>
        <taxon>Actinomycetes</taxon>
        <taxon>Micrococcales</taxon>
        <taxon>Microbacteriaceae</taxon>
        <taxon>Agreia</taxon>
    </lineage>
</organism>